<dbReference type="Pfam" id="PF03328">
    <property type="entry name" value="HpcH_HpaI"/>
    <property type="match status" value="1"/>
</dbReference>
<dbReference type="GO" id="GO:0005737">
    <property type="term" value="C:cytoplasm"/>
    <property type="evidence" value="ECO:0007669"/>
    <property type="project" value="TreeGrafter"/>
</dbReference>
<comment type="similarity">
    <text evidence="1">Belongs to the HpcH/HpaI aldolase family.</text>
</comment>
<dbReference type="InterPro" id="IPR005000">
    <property type="entry name" value="Aldolase/citrate-lyase_domain"/>
</dbReference>
<keyword evidence="3" id="KW-0456">Lyase</keyword>
<organism evidence="5">
    <name type="scientific">Ignisphaera aggregans</name>
    <dbReference type="NCBI Taxonomy" id="334771"/>
    <lineage>
        <taxon>Archaea</taxon>
        <taxon>Thermoproteota</taxon>
        <taxon>Thermoprotei</taxon>
        <taxon>Desulfurococcales</taxon>
        <taxon>Desulfurococcaceae</taxon>
        <taxon>Ignisphaera</taxon>
    </lineage>
</organism>
<dbReference type="PANTHER" id="PTHR30502:SF0">
    <property type="entry name" value="PHOSPHOENOLPYRUVATE CARBOXYLASE FAMILY PROTEIN"/>
    <property type="match status" value="1"/>
</dbReference>
<reference evidence="5" key="1">
    <citation type="journal article" date="2020" name="mSystems">
        <title>Genome- and Community-Level Interaction Insights into Carbon Utilization and Element Cycling Functions of Hydrothermarchaeota in Hydrothermal Sediment.</title>
        <authorList>
            <person name="Zhou Z."/>
            <person name="Liu Y."/>
            <person name="Xu W."/>
            <person name="Pan J."/>
            <person name="Luo Z.H."/>
            <person name="Li M."/>
        </authorList>
    </citation>
    <scope>NUCLEOTIDE SEQUENCE [LARGE SCALE GENOMIC DNA]</scope>
    <source>
        <strain evidence="5">SpSt-618</strain>
    </source>
</reference>
<evidence type="ECO:0000256" key="3">
    <source>
        <dbReference type="ARBA" id="ARBA00023239"/>
    </source>
</evidence>
<gene>
    <name evidence="5" type="ORF">ENT87_04165</name>
</gene>
<evidence type="ECO:0000256" key="2">
    <source>
        <dbReference type="ARBA" id="ARBA00022723"/>
    </source>
</evidence>
<dbReference type="AlphaFoldDB" id="A0A7J3I7K5"/>
<sequence length="253" mass="28370">MPALKRKLKGGVATVGTWVTINHPDVVDALSELPFDWLIFDMEHAPLEVSDIEVLMMPLRGCEMAPIVRVPWNDMVAIKRALDIGAEGILIPWVSTREEAEAAIKYVSYPPQGLRGFGPRRAVRYGFRSFLDYYSRFEPEERVVVIQIETARALENLEDILSVKGIDVAFIGPADLTVNLGIPLQYSHPMLIEAISKTLKACEKYNIAAGIHAFDVNQAKKYIEEGFRFISIEGDIGFIIRAAKDILKTLNRI</sequence>
<comment type="caution">
    <text evidence="5">The sequence shown here is derived from an EMBL/GenBank/DDBJ whole genome shotgun (WGS) entry which is preliminary data.</text>
</comment>
<protein>
    <submittedName>
        <fullName evidence="5">4-hydroxy-2-oxo-heptane-1,7-dioate aldolase</fullName>
    </submittedName>
</protein>
<dbReference type="Gene3D" id="3.20.20.60">
    <property type="entry name" value="Phosphoenolpyruvate-binding domains"/>
    <property type="match status" value="1"/>
</dbReference>
<dbReference type="GO" id="GO:0046872">
    <property type="term" value="F:metal ion binding"/>
    <property type="evidence" value="ECO:0007669"/>
    <property type="project" value="UniProtKB-KW"/>
</dbReference>
<evidence type="ECO:0000313" key="5">
    <source>
        <dbReference type="EMBL" id="HGN36728.1"/>
    </source>
</evidence>
<dbReference type="SUPFAM" id="SSF51621">
    <property type="entry name" value="Phosphoenolpyruvate/pyruvate domain"/>
    <property type="match status" value="1"/>
</dbReference>
<accession>A0A7J3I7K5</accession>
<name>A0A7J3I7K5_9CREN</name>
<keyword evidence="2" id="KW-0479">Metal-binding</keyword>
<dbReference type="InterPro" id="IPR040442">
    <property type="entry name" value="Pyrv_kinase-like_dom_sf"/>
</dbReference>
<dbReference type="EMBL" id="DTAI01000122">
    <property type="protein sequence ID" value="HGN36728.1"/>
    <property type="molecule type" value="Genomic_DNA"/>
</dbReference>
<dbReference type="InterPro" id="IPR015813">
    <property type="entry name" value="Pyrv/PenolPyrv_kinase-like_dom"/>
</dbReference>
<dbReference type="GO" id="GO:0016832">
    <property type="term" value="F:aldehyde-lyase activity"/>
    <property type="evidence" value="ECO:0007669"/>
    <property type="project" value="TreeGrafter"/>
</dbReference>
<proteinExistence type="inferred from homology"/>
<feature type="domain" description="HpcH/HpaI aldolase/citrate lyase" evidence="4">
    <location>
        <begin position="16"/>
        <end position="239"/>
    </location>
</feature>
<dbReference type="PANTHER" id="PTHR30502">
    <property type="entry name" value="2-KETO-3-DEOXY-L-RHAMNONATE ALDOLASE"/>
    <property type="match status" value="1"/>
</dbReference>
<evidence type="ECO:0000259" key="4">
    <source>
        <dbReference type="Pfam" id="PF03328"/>
    </source>
</evidence>
<dbReference type="InterPro" id="IPR050251">
    <property type="entry name" value="HpcH-HpaI_aldolase"/>
</dbReference>
<evidence type="ECO:0000256" key="1">
    <source>
        <dbReference type="ARBA" id="ARBA00005568"/>
    </source>
</evidence>